<feature type="region of interest" description="Disordered" evidence="1">
    <location>
        <begin position="560"/>
        <end position="590"/>
    </location>
</feature>
<protein>
    <submittedName>
        <fullName evidence="3">Ubiquitin-like domain-containing protein CIP73</fullName>
    </submittedName>
</protein>
<dbReference type="InterPro" id="IPR032440">
    <property type="entry name" value="Ribosomal_uS17_N"/>
</dbReference>
<dbReference type="GO" id="GO:0031593">
    <property type="term" value="F:polyubiquitin modification-dependent protein binding"/>
    <property type="evidence" value="ECO:0007669"/>
    <property type="project" value="TreeGrafter"/>
</dbReference>
<dbReference type="InterPro" id="IPR000626">
    <property type="entry name" value="Ubiquitin-like_dom"/>
</dbReference>
<feature type="compositionally biased region" description="Polar residues" evidence="1">
    <location>
        <begin position="567"/>
        <end position="590"/>
    </location>
</feature>
<dbReference type="SUPFAM" id="SSF50249">
    <property type="entry name" value="Nucleic acid-binding proteins"/>
    <property type="match status" value="1"/>
</dbReference>
<feature type="region of interest" description="Disordered" evidence="1">
    <location>
        <begin position="621"/>
        <end position="661"/>
    </location>
</feature>
<feature type="region of interest" description="Disordered" evidence="1">
    <location>
        <begin position="419"/>
        <end position="466"/>
    </location>
</feature>
<dbReference type="PANTHER" id="PTHR15204">
    <property type="entry name" value="LARGE PROLINE-RICH PROTEIN BAG6"/>
    <property type="match status" value="1"/>
</dbReference>
<feature type="compositionally biased region" description="Polar residues" evidence="1">
    <location>
        <begin position="427"/>
        <end position="444"/>
    </location>
</feature>
<dbReference type="FunFam" id="3.10.20.90:FF:000154">
    <property type="entry name" value="Large proline-rich protein BAG6"/>
    <property type="match status" value="1"/>
</dbReference>
<feature type="region of interest" description="Disordered" evidence="1">
    <location>
        <begin position="503"/>
        <end position="548"/>
    </location>
</feature>
<dbReference type="GO" id="GO:0071818">
    <property type="term" value="C:BAT3 complex"/>
    <property type="evidence" value="ECO:0007669"/>
    <property type="project" value="TreeGrafter"/>
</dbReference>
<dbReference type="Gene3D" id="3.10.20.90">
    <property type="entry name" value="Phosphatidylinositol 3-kinase Catalytic Subunit, Chain A, domain 1"/>
    <property type="match status" value="1"/>
</dbReference>
<dbReference type="PRINTS" id="PR00348">
    <property type="entry name" value="UBIQUITIN"/>
</dbReference>
<dbReference type="Pfam" id="PF00240">
    <property type="entry name" value="ubiquitin"/>
    <property type="match status" value="1"/>
</dbReference>
<dbReference type="AlphaFoldDB" id="A0AAW2JB56"/>
<name>A0AAW2JB56_9LAMI</name>
<dbReference type="Pfam" id="PF16205">
    <property type="entry name" value="Ribosomal_S17_N"/>
    <property type="match status" value="1"/>
</dbReference>
<dbReference type="Gene3D" id="2.40.50.1000">
    <property type="match status" value="1"/>
</dbReference>
<gene>
    <name evidence="3" type="ORF">Sangu_2548800</name>
</gene>
<feature type="compositionally biased region" description="Polar residues" evidence="1">
    <location>
        <begin position="503"/>
        <end position="516"/>
    </location>
</feature>
<feature type="compositionally biased region" description="Gly residues" evidence="1">
    <location>
        <begin position="681"/>
        <end position="692"/>
    </location>
</feature>
<dbReference type="SUPFAM" id="SSF54236">
    <property type="entry name" value="Ubiquitin-like"/>
    <property type="match status" value="1"/>
</dbReference>
<reference evidence="3" key="2">
    <citation type="journal article" date="2024" name="Plant">
        <title>Genomic evolution and insights into agronomic trait innovations of Sesamum species.</title>
        <authorList>
            <person name="Miao H."/>
            <person name="Wang L."/>
            <person name="Qu L."/>
            <person name="Liu H."/>
            <person name="Sun Y."/>
            <person name="Le M."/>
            <person name="Wang Q."/>
            <person name="Wei S."/>
            <person name="Zheng Y."/>
            <person name="Lin W."/>
            <person name="Duan Y."/>
            <person name="Cao H."/>
            <person name="Xiong S."/>
            <person name="Wang X."/>
            <person name="Wei L."/>
            <person name="Li C."/>
            <person name="Ma Q."/>
            <person name="Ju M."/>
            <person name="Zhao R."/>
            <person name="Li G."/>
            <person name="Mu C."/>
            <person name="Tian Q."/>
            <person name="Mei H."/>
            <person name="Zhang T."/>
            <person name="Gao T."/>
            <person name="Zhang H."/>
        </authorList>
    </citation>
    <scope>NUCLEOTIDE SEQUENCE</scope>
    <source>
        <strain evidence="3">G01</strain>
    </source>
</reference>
<reference evidence="3" key="1">
    <citation type="submission" date="2020-06" db="EMBL/GenBank/DDBJ databases">
        <authorList>
            <person name="Li T."/>
            <person name="Hu X."/>
            <person name="Zhang T."/>
            <person name="Song X."/>
            <person name="Zhang H."/>
            <person name="Dai N."/>
            <person name="Sheng W."/>
            <person name="Hou X."/>
            <person name="Wei L."/>
        </authorList>
    </citation>
    <scope>NUCLEOTIDE SEQUENCE</scope>
    <source>
        <strain evidence="3">G01</strain>
        <tissue evidence="3">Leaf</tissue>
    </source>
</reference>
<dbReference type="PROSITE" id="PS50053">
    <property type="entry name" value="UBIQUITIN_2"/>
    <property type="match status" value="1"/>
</dbReference>
<feature type="compositionally biased region" description="Polar residues" evidence="1">
    <location>
        <begin position="193"/>
        <end position="203"/>
    </location>
</feature>
<evidence type="ECO:0000259" key="2">
    <source>
        <dbReference type="PROSITE" id="PS50053"/>
    </source>
</evidence>
<evidence type="ECO:0000256" key="1">
    <source>
        <dbReference type="SAM" id="MobiDB-lite"/>
    </source>
</evidence>
<feature type="compositionally biased region" description="Polar residues" evidence="1">
    <location>
        <begin position="103"/>
        <end position="121"/>
    </location>
</feature>
<feature type="compositionally biased region" description="Polar residues" evidence="1">
    <location>
        <begin position="525"/>
        <end position="541"/>
    </location>
</feature>
<comment type="caution">
    <text evidence="3">The sequence shown here is derived from an EMBL/GenBank/DDBJ whole genome shotgun (WGS) entry which is preliminary data.</text>
</comment>
<dbReference type="InterPro" id="IPR019956">
    <property type="entry name" value="Ubiquitin_dom"/>
</dbReference>
<sequence>MGSNGREHIRYSEMMQLNVLKTTIGIKIKTLDSQTFTLRVDKRVPVPELKDKIASVTGVLSEQQRLICRGKVLKDDQLLSAYHVEDGHTLHLVVRQPVPPTPESSSDQPGDTTASTGNNPGNRVGPGMVVGTFNISEPGDGAFPDLNRIVSAVLNSFGVTRFGSAPESIDLNQPPSERLVTALGLSGLRTPGSLHSDQATSTAGPAEPLQPPVIPDSLTTLLQYLSHLRREFFASAGGQNANSRNIGTPLSNGIDIEAAPCSSDSRGLLTPEFLAEVISSTRQLLVEQATECLLELAGQLDRHGSVADALERSRIQSNAIRSGALFQNLGALLLELGRAIMTLRMGQTPADALVNAGPSVFISSAGPNPIMVQPLPFQPGASFGSVPVGTVQHGSGLPGGSVSPSFLPRNIDIRIRTGSVFPRREPTGSQPQGQGALVSTNSVDSGEREAAGLDSSSNNREPQLRAIPIRTFIGPASVGRGSDSSRGSIGILYPVLARVQHETSTNPNGTRASQVSDQHHVPDVNSEQSIPDSTTQQQNTGVLGGIGTKWTGAAAKDNISREHAPSDNANPTGSVPSHSETAQVVDTSQEAASIVSDEAMFLSNILRQVMPIISENTGAAQDMPSVEVANSVDTRGDDEGASSRRRRSPKSQQNSKRQRTEKAFLKQPKVFLCSKKSGKGKAPGKGGTGTGRALGWDSKHHARPLKKCPFTGNVSVRGRILAGTCHSAKMMRTIIVRRNYLHWVKKYRDMRRGIQIFLHIYPLLPCEGRPLSKTVRFNVLKVIPAGSSGRGKKAFTGM</sequence>
<dbReference type="GO" id="GO:0051787">
    <property type="term" value="F:misfolded protein binding"/>
    <property type="evidence" value="ECO:0007669"/>
    <property type="project" value="TreeGrafter"/>
</dbReference>
<dbReference type="InterPro" id="IPR029071">
    <property type="entry name" value="Ubiquitin-like_domsf"/>
</dbReference>
<proteinExistence type="predicted"/>
<dbReference type="InterPro" id="IPR012340">
    <property type="entry name" value="NA-bd_OB-fold"/>
</dbReference>
<dbReference type="PANTHER" id="PTHR15204:SF0">
    <property type="entry name" value="LARGE PROLINE-RICH PROTEIN BAG6"/>
    <property type="match status" value="1"/>
</dbReference>
<dbReference type="GO" id="GO:0036503">
    <property type="term" value="P:ERAD pathway"/>
    <property type="evidence" value="ECO:0007669"/>
    <property type="project" value="TreeGrafter"/>
</dbReference>
<dbReference type="EMBL" id="JACGWK010001327">
    <property type="protein sequence ID" value="KAL0291033.1"/>
    <property type="molecule type" value="Genomic_DNA"/>
</dbReference>
<dbReference type="SMART" id="SM00213">
    <property type="entry name" value="UBQ"/>
    <property type="match status" value="1"/>
</dbReference>
<feature type="region of interest" description="Disordered" evidence="1">
    <location>
        <begin position="96"/>
        <end position="127"/>
    </location>
</feature>
<accession>A0AAW2JB56</accession>
<dbReference type="CDD" id="cd00364">
    <property type="entry name" value="Ribosomal_uS17"/>
    <property type="match status" value="1"/>
</dbReference>
<organism evidence="3">
    <name type="scientific">Sesamum angustifolium</name>
    <dbReference type="NCBI Taxonomy" id="2727405"/>
    <lineage>
        <taxon>Eukaryota</taxon>
        <taxon>Viridiplantae</taxon>
        <taxon>Streptophyta</taxon>
        <taxon>Embryophyta</taxon>
        <taxon>Tracheophyta</taxon>
        <taxon>Spermatophyta</taxon>
        <taxon>Magnoliopsida</taxon>
        <taxon>eudicotyledons</taxon>
        <taxon>Gunneridae</taxon>
        <taxon>Pentapetalae</taxon>
        <taxon>asterids</taxon>
        <taxon>lamiids</taxon>
        <taxon>Lamiales</taxon>
        <taxon>Pedaliaceae</taxon>
        <taxon>Sesamum</taxon>
    </lineage>
</organism>
<feature type="region of interest" description="Disordered" evidence="1">
    <location>
        <begin position="190"/>
        <end position="211"/>
    </location>
</feature>
<feature type="domain" description="Ubiquitin-like" evidence="2">
    <location>
        <begin position="24"/>
        <end position="99"/>
    </location>
</feature>
<feature type="region of interest" description="Disordered" evidence="1">
    <location>
        <begin position="675"/>
        <end position="697"/>
    </location>
</feature>
<evidence type="ECO:0000313" key="3">
    <source>
        <dbReference type="EMBL" id="KAL0291033.1"/>
    </source>
</evidence>